<evidence type="ECO:0000313" key="2">
    <source>
        <dbReference type="EMBL" id="KAG2403919.1"/>
    </source>
</evidence>
<dbReference type="EMBL" id="JABFOF010000002">
    <property type="protein sequence ID" value="KAG2403919.1"/>
    <property type="molecule type" value="Genomic_DNA"/>
</dbReference>
<sequence>MDKSQDMSHQAGQVMGQAKEKASNMMDKYNQNQSLYENKGDEKQAGQQMQAKAQGAADAAKNAAGANK</sequence>
<dbReference type="InterPro" id="IPR039624">
    <property type="entry name" value="LEA1/2/D7/KIN2"/>
</dbReference>
<dbReference type="PANTHER" id="PTHR34191">
    <property type="entry name" value="LATE EMBRYOGENESIS ABUNDANT PROTEIN (LEA) FAMILY PROTEIN"/>
    <property type="match status" value="1"/>
</dbReference>
<accession>A0A8T0KX30</accession>
<dbReference type="AlphaFoldDB" id="A0A8T0KX30"/>
<gene>
    <name evidence="2" type="ORF">HKW66_Vig0108400</name>
</gene>
<reference evidence="2 3" key="1">
    <citation type="submission" date="2020-05" db="EMBL/GenBank/DDBJ databases">
        <title>Vigna angularis (adzuki bean) Var. LongXiaoDou No. 4 denovo assembly.</title>
        <authorList>
            <person name="Xiang H."/>
        </authorList>
    </citation>
    <scope>NUCLEOTIDE SEQUENCE [LARGE SCALE GENOMIC DNA]</scope>
    <source>
        <tissue evidence="2">Leaf</tissue>
    </source>
</reference>
<evidence type="ECO:0000313" key="3">
    <source>
        <dbReference type="Proteomes" id="UP000743370"/>
    </source>
</evidence>
<feature type="region of interest" description="Disordered" evidence="1">
    <location>
        <begin position="1"/>
        <end position="68"/>
    </location>
</feature>
<feature type="compositionally biased region" description="Low complexity" evidence="1">
    <location>
        <begin position="45"/>
        <end position="68"/>
    </location>
</feature>
<organism evidence="2 3">
    <name type="scientific">Phaseolus angularis</name>
    <name type="common">Azuki bean</name>
    <name type="synonym">Vigna angularis</name>
    <dbReference type="NCBI Taxonomy" id="3914"/>
    <lineage>
        <taxon>Eukaryota</taxon>
        <taxon>Viridiplantae</taxon>
        <taxon>Streptophyta</taxon>
        <taxon>Embryophyta</taxon>
        <taxon>Tracheophyta</taxon>
        <taxon>Spermatophyta</taxon>
        <taxon>Magnoliopsida</taxon>
        <taxon>eudicotyledons</taxon>
        <taxon>Gunneridae</taxon>
        <taxon>Pentapetalae</taxon>
        <taxon>rosids</taxon>
        <taxon>fabids</taxon>
        <taxon>Fabales</taxon>
        <taxon>Fabaceae</taxon>
        <taxon>Papilionoideae</taxon>
        <taxon>50 kb inversion clade</taxon>
        <taxon>NPAAA clade</taxon>
        <taxon>indigoferoid/millettioid clade</taxon>
        <taxon>Phaseoleae</taxon>
        <taxon>Vigna</taxon>
    </lineage>
</organism>
<dbReference type="Proteomes" id="UP000743370">
    <property type="component" value="Unassembled WGS sequence"/>
</dbReference>
<comment type="caution">
    <text evidence="2">The sequence shown here is derived from an EMBL/GenBank/DDBJ whole genome shotgun (WGS) entry which is preliminary data.</text>
</comment>
<proteinExistence type="predicted"/>
<dbReference type="PANTHER" id="PTHR34191:SF30">
    <property type="entry name" value="STRESS-INDUCED PROTEIN KIN2-LIKE"/>
    <property type="match status" value="1"/>
</dbReference>
<protein>
    <submittedName>
        <fullName evidence="2">Uncharacterized protein</fullName>
    </submittedName>
</protein>
<evidence type="ECO:0000256" key="1">
    <source>
        <dbReference type="SAM" id="MobiDB-lite"/>
    </source>
</evidence>
<name>A0A8T0KX30_PHAAN</name>